<dbReference type="RefSeq" id="WP_186889987.1">
    <property type="nucleotide sequence ID" value="NZ_JACOFU010000002.1"/>
</dbReference>
<name>A0ABR6XPM8_9BURK</name>
<protein>
    <submittedName>
        <fullName evidence="1">Uncharacterized protein</fullName>
    </submittedName>
</protein>
<gene>
    <name evidence="1" type="ORF">H8K33_05475</name>
</gene>
<evidence type="ECO:0000313" key="2">
    <source>
        <dbReference type="Proteomes" id="UP000643610"/>
    </source>
</evidence>
<reference evidence="1 2" key="1">
    <citation type="submission" date="2020-08" db="EMBL/GenBank/DDBJ databases">
        <title>Novel species isolated from subtropical streams in China.</title>
        <authorList>
            <person name="Lu H."/>
        </authorList>
    </citation>
    <scope>NUCLEOTIDE SEQUENCE [LARGE SCALE GENOMIC DNA]</scope>
    <source>
        <strain evidence="1 2">KCTC 52442</strain>
    </source>
</reference>
<evidence type="ECO:0000313" key="1">
    <source>
        <dbReference type="EMBL" id="MBC3830949.1"/>
    </source>
</evidence>
<keyword evidence="2" id="KW-1185">Reference proteome</keyword>
<dbReference type="Proteomes" id="UP000643610">
    <property type="component" value="Unassembled WGS sequence"/>
</dbReference>
<organism evidence="1 2">
    <name type="scientific">Undibacterium amnicola</name>
    <dbReference type="NCBI Taxonomy" id="1834038"/>
    <lineage>
        <taxon>Bacteria</taxon>
        <taxon>Pseudomonadati</taxon>
        <taxon>Pseudomonadota</taxon>
        <taxon>Betaproteobacteria</taxon>
        <taxon>Burkholderiales</taxon>
        <taxon>Oxalobacteraceae</taxon>
        <taxon>Undibacterium</taxon>
    </lineage>
</organism>
<proteinExistence type="predicted"/>
<accession>A0ABR6XPM8</accession>
<comment type="caution">
    <text evidence="1">The sequence shown here is derived from an EMBL/GenBank/DDBJ whole genome shotgun (WGS) entry which is preliminary data.</text>
</comment>
<dbReference type="EMBL" id="JACOFU010000002">
    <property type="protein sequence ID" value="MBC3830949.1"/>
    <property type="molecule type" value="Genomic_DNA"/>
</dbReference>
<sequence length="73" mass="7564">MSNLYAIFKDLLPKTPLLVGVVVSTQVGGCTIQLPTGGFIFARGNASQGSSVFVRDNVIEGAAPALSVEIIDV</sequence>